<comment type="caution">
    <text evidence="1">The sequence shown here is derived from an EMBL/GenBank/DDBJ whole genome shotgun (WGS) entry which is preliminary data.</text>
</comment>
<accession>A0A4T0X395</accession>
<dbReference type="AlphaFoldDB" id="A0A4T0X395"/>
<organism evidence="1 2">
    <name type="scientific">Pichia inconspicua</name>
    <dbReference type="NCBI Taxonomy" id="52247"/>
    <lineage>
        <taxon>Eukaryota</taxon>
        <taxon>Fungi</taxon>
        <taxon>Dikarya</taxon>
        <taxon>Ascomycota</taxon>
        <taxon>Saccharomycotina</taxon>
        <taxon>Pichiomycetes</taxon>
        <taxon>Pichiales</taxon>
        <taxon>Pichiaceae</taxon>
        <taxon>Pichia</taxon>
    </lineage>
</organism>
<name>A0A4T0X395_9ASCO</name>
<dbReference type="OrthoDB" id="3998268at2759"/>
<proteinExistence type="predicted"/>
<dbReference type="Proteomes" id="UP000307173">
    <property type="component" value="Unassembled WGS sequence"/>
</dbReference>
<protein>
    <submittedName>
        <fullName evidence="1">Uncharacterized protein</fullName>
    </submittedName>
</protein>
<gene>
    <name evidence="1" type="ORF">CANINC_002120</name>
</gene>
<dbReference type="EMBL" id="SELW01000331">
    <property type="protein sequence ID" value="TID29163.1"/>
    <property type="molecule type" value="Genomic_DNA"/>
</dbReference>
<evidence type="ECO:0000313" key="2">
    <source>
        <dbReference type="Proteomes" id="UP000307173"/>
    </source>
</evidence>
<keyword evidence="2" id="KW-1185">Reference proteome</keyword>
<reference evidence="1 2" key="1">
    <citation type="journal article" date="2019" name="Front. Genet.">
        <title>Whole-Genome Sequencing of the Opportunistic Yeast Pathogen Candida inconspicua Uncovers Its Hybrid Origin.</title>
        <authorList>
            <person name="Mixao V."/>
            <person name="Hansen A.P."/>
            <person name="Saus E."/>
            <person name="Boekhout T."/>
            <person name="Lass-Florl C."/>
            <person name="Gabaldon T."/>
        </authorList>
    </citation>
    <scope>NUCLEOTIDE SEQUENCE [LARGE SCALE GENOMIC DNA]</scope>
    <source>
        <strain evidence="1 2">CBS 180</strain>
    </source>
</reference>
<evidence type="ECO:0000313" key="1">
    <source>
        <dbReference type="EMBL" id="TID29163.1"/>
    </source>
</evidence>
<dbReference type="STRING" id="52247.A0A4T0X395"/>
<sequence>MQYCRTITSYTVEQAPFTAIALLTTAQFLEAREANYTSFQQNHLQDAATAILQIQFYQLIHWTLLFHRLKGKSYDKITRHLHPRLFTPSNRDIATYIDAPRFLWRFSKSNVSALTDFFNHLSTVKEYSILVEPYYIDTSLQLDYLYVKRPPTSIPLPLLLHNFHSVEYTYSLDFHLHKLKGDTTYQEFVLIIITGCCPRYNCGLYKLLTKYPLLSNRHYNLKKLLHLIDKNSSDTTISNKWHISTDWTHEILLDITIFPLNYYALTYMALGKTVHINNHFYRNLNRRFGWNVNYSLNEYIDIIPSLFWRPVIYPFLLTRNDRSIINHCQEYFTKLFKHIDINSQSIISYPYIHPYLDESTLPNIKSFHIWLNKNGFSTGIFKDSKNDTFRFMSGYNHLFEESEPDSTPKKVLLKNLFSV</sequence>